<evidence type="ECO:0000313" key="3">
    <source>
        <dbReference type="Proteomes" id="UP000256838"/>
    </source>
</evidence>
<reference evidence="2 3" key="1">
    <citation type="submission" date="2018-08" db="EMBL/GenBank/DDBJ databases">
        <title>Paraburkholderia sp. DHOM06 isolated from forest soil.</title>
        <authorList>
            <person name="Gao Z.-H."/>
            <person name="Qiu L.-H."/>
        </authorList>
    </citation>
    <scope>NUCLEOTIDE SEQUENCE [LARGE SCALE GENOMIC DNA]</scope>
    <source>
        <strain evidence="2 3">DHOM06</strain>
    </source>
</reference>
<name>A0A3D8K652_9BURK</name>
<feature type="transmembrane region" description="Helical" evidence="1">
    <location>
        <begin position="130"/>
        <end position="148"/>
    </location>
</feature>
<keyword evidence="3" id="KW-1185">Reference proteome</keyword>
<dbReference type="AlphaFoldDB" id="A0A3D8K652"/>
<keyword evidence="1" id="KW-0812">Transmembrane</keyword>
<protein>
    <recommendedName>
        <fullName evidence="4">DUF1453 domain-containing protein</fullName>
    </recommendedName>
</protein>
<gene>
    <name evidence="2" type="ORF">DWV00_02815</name>
</gene>
<keyword evidence="1" id="KW-0472">Membrane</keyword>
<dbReference type="Proteomes" id="UP000256838">
    <property type="component" value="Unassembled WGS sequence"/>
</dbReference>
<comment type="caution">
    <text evidence="2">The sequence shown here is derived from an EMBL/GenBank/DDBJ whole genome shotgun (WGS) entry which is preliminary data.</text>
</comment>
<feature type="transmembrane region" description="Helical" evidence="1">
    <location>
        <begin position="58"/>
        <end position="75"/>
    </location>
</feature>
<evidence type="ECO:0000256" key="1">
    <source>
        <dbReference type="SAM" id="Phobius"/>
    </source>
</evidence>
<feature type="transmembrane region" description="Helical" evidence="1">
    <location>
        <begin position="6"/>
        <end position="24"/>
    </location>
</feature>
<dbReference type="OrthoDB" id="9103221at2"/>
<dbReference type="RefSeq" id="WP_115531971.1">
    <property type="nucleotide sequence ID" value="NZ_QRGA01000001.1"/>
</dbReference>
<feature type="transmembrane region" description="Helical" evidence="1">
    <location>
        <begin position="102"/>
        <end position="124"/>
    </location>
</feature>
<proteinExistence type="predicted"/>
<keyword evidence="1" id="KW-1133">Transmembrane helix</keyword>
<dbReference type="EMBL" id="QRGA01000001">
    <property type="protein sequence ID" value="RDV00700.1"/>
    <property type="molecule type" value="Genomic_DNA"/>
</dbReference>
<evidence type="ECO:0000313" key="2">
    <source>
        <dbReference type="EMBL" id="RDV00700.1"/>
    </source>
</evidence>
<accession>A0A3D8K652</accession>
<sequence length="171" mass="18618">MSYIPTYVYVTACVLVYLGARRCFPRTVRPERTLVFPLVFLALGATSLHRLFPDANVSAQAVAFATLACGAVLGWQQAGRWRIQFHLSPTGLKIRLPGDPSLLVTLLLSFFAEVVMHYALAVHASWSTNYSFIILSFAVWGALAGMPLGRSANLLTRAAYAKANGATPTLE</sequence>
<organism evidence="2 3">
    <name type="scientific">Trinickia dinghuensis</name>
    <dbReference type="NCBI Taxonomy" id="2291023"/>
    <lineage>
        <taxon>Bacteria</taxon>
        <taxon>Pseudomonadati</taxon>
        <taxon>Pseudomonadota</taxon>
        <taxon>Betaproteobacteria</taxon>
        <taxon>Burkholderiales</taxon>
        <taxon>Burkholderiaceae</taxon>
        <taxon>Trinickia</taxon>
    </lineage>
</organism>
<evidence type="ECO:0008006" key="4">
    <source>
        <dbReference type="Google" id="ProtNLM"/>
    </source>
</evidence>
<feature type="transmembrane region" description="Helical" evidence="1">
    <location>
        <begin position="33"/>
        <end position="52"/>
    </location>
</feature>